<reference evidence="8" key="2">
    <citation type="submission" date="2023-06" db="EMBL/GenBank/DDBJ databases">
        <authorList>
            <consortium name="Lawrence Berkeley National Laboratory"/>
            <person name="Haridas S."/>
            <person name="Hensen N."/>
            <person name="Bonometti L."/>
            <person name="Westerberg I."/>
            <person name="Brannstrom I.O."/>
            <person name="Guillou S."/>
            <person name="Cros-Aarteil S."/>
            <person name="Calhoun S."/>
            <person name="Kuo A."/>
            <person name="Mondo S."/>
            <person name="Pangilinan J."/>
            <person name="Riley R."/>
            <person name="Labutti K."/>
            <person name="Andreopoulos B."/>
            <person name="Lipzen A."/>
            <person name="Chen C."/>
            <person name="Yanf M."/>
            <person name="Daum C."/>
            <person name="Ng V."/>
            <person name="Clum A."/>
            <person name="Steindorff A."/>
            <person name="Ohm R."/>
            <person name="Martin F."/>
            <person name="Silar P."/>
            <person name="Natvig D."/>
            <person name="Lalanne C."/>
            <person name="Gautier V."/>
            <person name="Ament-Velasquez S.L."/>
            <person name="Kruys A."/>
            <person name="Hutchinson M.I."/>
            <person name="Powell A.J."/>
            <person name="Barry K."/>
            <person name="Miller A.N."/>
            <person name="Grigoriev I.V."/>
            <person name="Debuchy R."/>
            <person name="Gladieux P."/>
            <person name="Thoren M.H."/>
            <person name="Johannesson H."/>
        </authorList>
    </citation>
    <scope>NUCLEOTIDE SEQUENCE</scope>
    <source>
        <strain evidence="8">CBS 118394</strain>
    </source>
</reference>
<evidence type="ECO:0000259" key="7">
    <source>
        <dbReference type="PROSITE" id="PS50261"/>
    </source>
</evidence>
<dbReference type="InterPro" id="IPR000832">
    <property type="entry name" value="GPCR_2_secretin-like"/>
</dbReference>
<proteinExistence type="predicted"/>
<feature type="transmembrane region" description="Helical" evidence="6">
    <location>
        <begin position="49"/>
        <end position="69"/>
    </location>
</feature>
<dbReference type="PROSITE" id="PS50261">
    <property type="entry name" value="G_PROTEIN_RECEP_F2_4"/>
    <property type="match status" value="1"/>
</dbReference>
<evidence type="ECO:0000256" key="3">
    <source>
        <dbReference type="ARBA" id="ARBA00022989"/>
    </source>
</evidence>
<feature type="transmembrane region" description="Helical" evidence="6">
    <location>
        <begin position="174"/>
        <end position="197"/>
    </location>
</feature>
<dbReference type="GO" id="GO:0005886">
    <property type="term" value="C:plasma membrane"/>
    <property type="evidence" value="ECO:0007669"/>
    <property type="project" value="TreeGrafter"/>
</dbReference>
<keyword evidence="2 6" id="KW-0812">Transmembrane</keyword>
<dbReference type="Proteomes" id="UP001283341">
    <property type="component" value="Unassembled WGS sequence"/>
</dbReference>
<keyword evidence="3 6" id="KW-1133">Transmembrane helix</keyword>
<dbReference type="Pfam" id="PF00002">
    <property type="entry name" value="7tm_2"/>
    <property type="match status" value="1"/>
</dbReference>
<evidence type="ECO:0000313" key="9">
    <source>
        <dbReference type="Proteomes" id="UP001283341"/>
    </source>
</evidence>
<dbReference type="InterPro" id="IPR017981">
    <property type="entry name" value="GPCR_2-like_7TM"/>
</dbReference>
<evidence type="ECO:0000256" key="1">
    <source>
        <dbReference type="ARBA" id="ARBA00004141"/>
    </source>
</evidence>
<feature type="region of interest" description="Disordered" evidence="5">
    <location>
        <begin position="249"/>
        <end position="281"/>
    </location>
</feature>
<dbReference type="GO" id="GO:0007189">
    <property type="term" value="P:adenylate cyclase-activating G protein-coupled receptor signaling pathway"/>
    <property type="evidence" value="ECO:0007669"/>
    <property type="project" value="TreeGrafter"/>
</dbReference>
<comment type="subcellular location">
    <subcellularLocation>
        <location evidence="1">Membrane</location>
        <topology evidence="1">Multi-pass membrane protein</topology>
    </subcellularLocation>
</comment>
<feature type="transmembrane region" description="Helical" evidence="6">
    <location>
        <begin position="96"/>
        <end position="111"/>
    </location>
</feature>
<feature type="transmembrane region" description="Helical" evidence="6">
    <location>
        <begin position="340"/>
        <end position="358"/>
    </location>
</feature>
<dbReference type="SUPFAM" id="SSF81321">
    <property type="entry name" value="Family A G protein-coupled receptor-like"/>
    <property type="match status" value="1"/>
</dbReference>
<gene>
    <name evidence="8" type="ORF">B0H66DRAFT_602697</name>
</gene>
<dbReference type="Gene3D" id="1.20.1070.10">
    <property type="entry name" value="Rhodopsin 7-helix transmembrane proteins"/>
    <property type="match status" value="1"/>
</dbReference>
<accession>A0AAE0M3V4</accession>
<evidence type="ECO:0000256" key="2">
    <source>
        <dbReference type="ARBA" id="ARBA00022692"/>
    </source>
</evidence>
<feature type="transmembrane region" description="Helical" evidence="6">
    <location>
        <begin position="123"/>
        <end position="145"/>
    </location>
</feature>
<organism evidence="8 9">
    <name type="scientific">Apodospora peruviana</name>
    <dbReference type="NCBI Taxonomy" id="516989"/>
    <lineage>
        <taxon>Eukaryota</taxon>
        <taxon>Fungi</taxon>
        <taxon>Dikarya</taxon>
        <taxon>Ascomycota</taxon>
        <taxon>Pezizomycotina</taxon>
        <taxon>Sordariomycetes</taxon>
        <taxon>Sordariomycetidae</taxon>
        <taxon>Sordariales</taxon>
        <taxon>Lasiosphaeriaceae</taxon>
        <taxon>Apodospora</taxon>
    </lineage>
</organism>
<evidence type="ECO:0000256" key="4">
    <source>
        <dbReference type="ARBA" id="ARBA00023136"/>
    </source>
</evidence>
<comment type="caution">
    <text evidence="8">The sequence shown here is derived from an EMBL/GenBank/DDBJ whole genome shotgun (WGS) entry which is preliminary data.</text>
</comment>
<protein>
    <recommendedName>
        <fullName evidence="7">G-protein coupled receptors family 2 profile 2 domain-containing protein</fullName>
    </recommendedName>
</protein>
<name>A0AAE0M3V4_9PEZI</name>
<evidence type="ECO:0000256" key="6">
    <source>
        <dbReference type="SAM" id="Phobius"/>
    </source>
</evidence>
<evidence type="ECO:0000313" key="8">
    <source>
        <dbReference type="EMBL" id="KAK3318095.1"/>
    </source>
</evidence>
<dbReference type="PANTHER" id="PTHR23112:SF0">
    <property type="entry name" value="TRANSMEMBRANE PROTEIN 116"/>
    <property type="match status" value="1"/>
</dbReference>
<dbReference type="EMBL" id="JAUEDM010000004">
    <property type="protein sequence ID" value="KAK3318095.1"/>
    <property type="molecule type" value="Genomic_DNA"/>
</dbReference>
<feature type="domain" description="G-protein coupled receptors family 2 profile 2" evidence="7">
    <location>
        <begin position="15"/>
        <end position="201"/>
    </location>
</feature>
<feature type="transmembrane region" description="Helical" evidence="6">
    <location>
        <begin position="20"/>
        <end position="40"/>
    </location>
</feature>
<feature type="transmembrane region" description="Helical" evidence="6">
    <location>
        <begin position="378"/>
        <end position="400"/>
    </location>
</feature>
<keyword evidence="9" id="KW-1185">Reference proteome</keyword>
<feature type="region of interest" description="Disordered" evidence="5">
    <location>
        <begin position="299"/>
        <end position="320"/>
    </location>
</feature>
<sequence length="492" mass="54774">MGRNTVFDDDQVRTLVILERVGGSLSLVSVILVFIAYGLFDRVRTLPNTFIVFASVANVGASIASLIAYDGVWFGQESSLCQAQGFLFQMMVQSDPWWSLAMAINVLLVFFKGASPHAIKQWGWLYCLICYGGPFVIAVICLLLKKDGKTVVYGSAGIWCWISDDWNTLRIYSYYMLIWICILTSLLIYAGIGIYVFKARNKLRQLSGSGGHHVRGTFEHPALHSSHNRDSAVSTTEWPLSPDSGGVLFGSTNHKDKTKSQSTPGTPLDESAVTRPENLHSPMISTDLSRCLLSPRPQKEMAAPFRPQHPPRSTALGKRTSTPVRRVFGRFIVEDPVKRAYLRTAVLFALSVFVTWIPSSINRIRGLIYPDSPYPYNVATAAVLPLQGLWNGVIFFVTSWKMLRQSARDMFTPGKGVVELTDQPGKRGQYVHGMWRDAEQGDGGSGLGISWKPKDSTRRCSWDFVDISTDTGEHGIYVEGKENTSNSKDRRL</sequence>
<dbReference type="GO" id="GO:0004930">
    <property type="term" value="F:G protein-coupled receptor activity"/>
    <property type="evidence" value="ECO:0007669"/>
    <property type="project" value="InterPro"/>
</dbReference>
<dbReference type="PANTHER" id="PTHR23112">
    <property type="entry name" value="G PROTEIN-COUPLED RECEPTOR 157-RELATED"/>
    <property type="match status" value="1"/>
</dbReference>
<keyword evidence="4 6" id="KW-0472">Membrane</keyword>
<reference evidence="8" key="1">
    <citation type="journal article" date="2023" name="Mol. Phylogenet. Evol.">
        <title>Genome-scale phylogeny and comparative genomics of the fungal order Sordariales.</title>
        <authorList>
            <person name="Hensen N."/>
            <person name="Bonometti L."/>
            <person name="Westerberg I."/>
            <person name="Brannstrom I.O."/>
            <person name="Guillou S."/>
            <person name="Cros-Aarteil S."/>
            <person name="Calhoun S."/>
            <person name="Haridas S."/>
            <person name="Kuo A."/>
            <person name="Mondo S."/>
            <person name="Pangilinan J."/>
            <person name="Riley R."/>
            <person name="LaButti K."/>
            <person name="Andreopoulos B."/>
            <person name="Lipzen A."/>
            <person name="Chen C."/>
            <person name="Yan M."/>
            <person name="Daum C."/>
            <person name="Ng V."/>
            <person name="Clum A."/>
            <person name="Steindorff A."/>
            <person name="Ohm R.A."/>
            <person name="Martin F."/>
            <person name="Silar P."/>
            <person name="Natvig D.O."/>
            <person name="Lalanne C."/>
            <person name="Gautier V."/>
            <person name="Ament-Velasquez S.L."/>
            <person name="Kruys A."/>
            <person name="Hutchinson M.I."/>
            <person name="Powell A.J."/>
            <person name="Barry K."/>
            <person name="Miller A.N."/>
            <person name="Grigoriev I.V."/>
            <person name="Debuchy R."/>
            <person name="Gladieux P."/>
            <person name="Hiltunen Thoren M."/>
            <person name="Johannesson H."/>
        </authorList>
    </citation>
    <scope>NUCLEOTIDE SEQUENCE</scope>
    <source>
        <strain evidence="8">CBS 118394</strain>
    </source>
</reference>
<dbReference type="GO" id="GO:0007166">
    <property type="term" value="P:cell surface receptor signaling pathway"/>
    <property type="evidence" value="ECO:0007669"/>
    <property type="project" value="InterPro"/>
</dbReference>
<evidence type="ECO:0000256" key="5">
    <source>
        <dbReference type="SAM" id="MobiDB-lite"/>
    </source>
</evidence>
<dbReference type="AlphaFoldDB" id="A0AAE0M3V4"/>